<organism evidence="2 3">
    <name type="scientific">Candidatus Collierbacteria bacterium CG09_land_8_20_14_0_10_46_12</name>
    <dbReference type="NCBI Taxonomy" id="1974533"/>
    <lineage>
        <taxon>Bacteria</taxon>
        <taxon>Candidatus Collieribacteriota</taxon>
    </lineage>
</organism>
<dbReference type="Pfam" id="PF14584">
    <property type="entry name" value="DUF4446"/>
    <property type="match status" value="1"/>
</dbReference>
<accession>A0A2H0X050</accession>
<keyword evidence="1" id="KW-1133">Transmembrane helix</keyword>
<proteinExistence type="predicted"/>
<evidence type="ECO:0008006" key="4">
    <source>
        <dbReference type="Google" id="ProtNLM"/>
    </source>
</evidence>
<dbReference type="Proteomes" id="UP000229574">
    <property type="component" value="Unassembled WGS sequence"/>
</dbReference>
<dbReference type="EMBL" id="PEYY01000010">
    <property type="protein sequence ID" value="PIS18257.1"/>
    <property type="molecule type" value="Genomic_DNA"/>
</dbReference>
<comment type="caution">
    <text evidence="2">The sequence shown here is derived from an EMBL/GenBank/DDBJ whole genome shotgun (WGS) entry which is preliminary data.</text>
</comment>
<keyword evidence="1" id="KW-0812">Transmembrane</keyword>
<sequence>MQFTLEFTIVAGFVLLALILDLILLFWLSKVAKHYNSLTKDIDQKTLMNILQGIQTTIAQHERVQGATKQELQKLKDSGTLHLQHMVLKRFNPFGDTGGDQSFILAMLDGNKDGVVITSLHSRENTRFYVKSVKGGGSFDHPLSEEEQKIISRLR</sequence>
<evidence type="ECO:0000313" key="3">
    <source>
        <dbReference type="Proteomes" id="UP000229574"/>
    </source>
</evidence>
<protein>
    <recommendedName>
        <fullName evidence="4">DUF4446 domain-containing protein</fullName>
    </recommendedName>
</protein>
<evidence type="ECO:0000256" key="1">
    <source>
        <dbReference type="SAM" id="Phobius"/>
    </source>
</evidence>
<reference evidence="3" key="1">
    <citation type="submission" date="2017-09" db="EMBL/GenBank/DDBJ databases">
        <title>Depth-based differentiation of microbial function through sediment-hosted aquifers and enrichment of novel symbionts in the deep terrestrial subsurface.</title>
        <authorList>
            <person name="Probst A.J."/>
            <person name="Ladd B."/>
            <person name="Jarett J.K."/>
            <person name="Geller-Mcgrath D.E."/>
            <person name="Sieber C.M.K."/>
            <person name="Emerson J.B."/>
            <person name="Anantharaman K."/>
            <person name="Thomas B.C."/>
            <person name="Malmstrom R."/>
            <person name="Stieglmeier M."/>
            <person name="Klingl A."/>
            <person name="Woyke T."/>
            <person name="Ryan C.M."/>
            <person name="Banfield J.F."/>
        </authorList>
    </citation>
    <scope>NUCLEOTIDE SEQUENCE [LARGE SCALE GENOMIC DNA]</scope>
</reference>
<evidence type="ECO:0000313" key="2">
    <source>
        <dbReference type="EMBL" id="PIS18257.1"/>
    </source>
</evidence>
<keyword evidence="1" id="KW-0472">Membrane</keyword>
<feature type="transmembrane region" description="Helical" evidence="1">
    <location>
        <begin position="6"/>
        <end position="28"/>
    </location>
</feature>
<dbReference type="InterPro" id="IPR027981">
    <property type="entry name" value="DUF4446"/>
</dbReference>
<gene>
    <name evidence="2" type="ORF">COT54_00255</name>
</gene>
<dbReference type="AlphaFoldDB" id="A0A2H0X050"/>
<name>A0A2H0X050_9BACT</name>